<evidence type="ECO:0000313" key="3">
    <source>
        <dbReference type="Proteomes" id="UP000283509"/>
    </source>
</evidence>
<reference evidence="2 3" key="1">
    <citation type="submission" date="2018-04" db="EMBL/GenBank/DDBJ databases">
        <authorList>
            <person name="Zhang X."/>
            <person name="Yuan J."/>
            <person name="Li F."/>
            <person name="Xiang J."/>
        </authorList>
    </citation>
    <scope>NUCLEOTIDE SEQUENCE [LARGE SCALE GENOMIC DNA]</scope>
    <source>
        <tissue evidence="2">Muscle</tissue>
    </source>
</reference>
<feature type="compositionally biased region" description="Basic residues" evidence="1">
    <location>
        <begin position="28"/>
        <end position="40"/>
    </location>
</feature>
<protein>
    <submittedName>
        <fullName evidence="2">Uncharacterized protein</fullName>
    </submittedName>
</protein>
<evidence type="ECO:0000256" key="1">
    <source>
        <dbReference type="SAM" id="MobiDB-lite"/>
    </source>
</evidence>
<feature type="compositionally biased region" description="Basic and acidic residues" evidence="1">
    <location>
        <begin position="1"/>
        <end position="27"/>
    </location>
</feature>
<proteinExistence type="predicted"/>
<dbReference type="EMBL" id="QCYY01002916">
    <property type="protein sequence ID" value="ROT66625.1"/>
    <property type="molecule type" value="Genomic_DNA"/>
</dbReference>
<comment type="caution">
    <text evidence="2">The sequence shown here is derived from an EMBL/GenBank/DDBJ whole genome shotgun (WGS) entry which is preliminary data.</text>
</comment>
<keyword evidence="3" id="KW-1185">Reference proteome</keyword>
<reference evidence="2 3" key="2">
    <citation type="submission" date="2019-01" db="EMBL/GenBank/DDBJ databases">
        <title>The decoding of complex shrimp genome reveals the adaptation for benthos swimmer, frequently molting mechanism and breeding impact on genome.</title>
        <authorList>
            <person name="Sun Y."/>
            <person name="Gao Y."/>
            <person name="Yu Y."/>
        </authorList>
    </citation>
    <scope>NUCLEOTIDE SEQUENCE [LARGE SCALE GENOMIC DNA]</scope>
    <source>
        <tissue evidence="2">Muscle</tissue>
    </source>
</reference>
<dbReference type="AlphaFoldDB" id="A0A3R7LYF4"/>
<sequence length="114" mass="12834">MENERLQRLKREEEMEAARLRAEEEKQAKKRAERKAAKEKKKAEQVPPSKVKSEANGRAPVPLKVVAPKASNKKEKKKSKQATRSSCLGWLNLLLMRRCPSPGLPVGFDAPDTS</sequence>
<accession>A0A3R7LYF4</accession>
<feature type="region of interest" description="Disordered" evidence="1">
    <location>
        <begin position="1"/>
        <end position="83"/>
    </location>
</feature>
<name>A0A3R7LYF4_PENVA</name>
<organism evidence="2 3">
    <name type="scientific">Penaeus vannamei</name>
    <name type="common">Whiteleg shrimp</name>
    <name type="synonym">Litopenaeus vannamei</name>
    <dbReference type="NCBI Taxonomy" id="6689"/>
    <lineage>
        <taxon>Eukaryota</taxon>
        <taxon>Metazoa</taxon>
        <taxon>Ecdysozoa</taxon>
        <taxon>Arthropoda</taxon>
        <taxon>Crustacea</taxon>
        <taxon>Multicrustacea</taxon>
        <taxon>Malacostraca</taxon>
        <taxon>Eumalacostraca</taxon>
        <taxon>Eucarida</taxon>
        <taxon>Decapoda</taxon>
        <taxon>Dendrobranchiata</taxon>
        <taxon>Penaeoidea</taxon>
        <taxon>Penaeidae</taxon>
        <taxon>Penaeus</taxon>
    </lineage>
</organism>
<gene>
    <name evidence="2" type="ORF">C7M84_015347</name>
</gene>
<dbReference type="Proteomes" id="UP000283509">
    <property type="component" value="Unassembled WGS sequence"/>
</dbReference>
<evidence type="ECO:0000313" key="2">
    <source>
        <dbReference type="EMBL" id="ROT66625.1"/>
    </source>
</evidence>